<evidence type="ECO:0000256" key="9">
    <source>
        <dbReference type="SAM" id="Phobius"/>
    </source>
</evidence>
<comment type="subcellular location">
    <subcellularLocation>
        <location evidence="1">Cell membrane</location>
        <topology evidence="1">Multi-pass membrane protein</topology>
    </subcellularLocation>
</comment>
<keyword evidence="6 9" id="KW-1133">Transmembrane helix</keyword>
<evidence type="ECO:0000256" key="1">
    <source>
        <dbReference type="ARBA" id="ARBA00004651"/>
    </source>
</evidence>
<sequence>MHIAAILGHHSGVTSAARTPAPPSRRAGIALGVRDSLGVGIGIFPLGVALGMLVVQAGLPWWLAPALSVGIFAGSVELLMVSMLASATPLLTIAATVFALNFRHVFYALSFPLSRVRRGWPRAYSVYALIDEAYATYVLMPPERLTSARIVTGQLAMQAYWVVGGLVGVAIASSLPEPIEGFEFALYALFIVMTLDAARSRREVPSIVLAGLAVTVAILLAPDSALLAGLLIFTTLLVVRHLLTRRAAPGAVSPVGDTGAGGGSATCASGSGEPGSTVEGDAGSASADAQGGRDA</sequence>
<keyword evidence="7 9" id="KW-0472">Membrane</keyword>
<keyword evidence="5 9" id="KW-0812">Transmembrane</keyword>
<dbReference type="InterPro" id="IPR011606">
    <property type="entry name" value="Brnchd-chn_aa_trnsp_permease"/>
</dbReference>
<dbReference type="Pfam" id="PF03591">
    <property type="entry name" value="AzlC"/>
    <property type="match status" value="1"/>
</dbReference>
<evidence type="ECO:0000313" key="11">
    <source>
        <dbReference type="Proteomes" id="UP000285768"/>
    </source>
</evidence>
<feature type="region of interest" description="Disordered" evidence="8">
    <location>
        <begin position="254"/>
        <end position="295"/>
    </location>
</feature>
<gene>
    <name evidence="10" type="ORF">Leucomu_05390</name>
</gene>
<proteinExistence type="inferred from homology"/>
<reference evidence="10 11" key="1">
    <citation type="submission" date="2019-01" db="EMBL/GenBank/DDBJ databases">
        <title>Leucobacter muris sp. nov. isolated from the nose of a laboratory mouse.</title>
        <authorList>
            <person name="Benga L."/>
            <person name="Sproeer C."/>
            <person name="Schumann P."/>
            <person name="Verbarg S."/>
            <person name="Bunk B."/>
            <person name="Engelhardt E."/>
            <person name="Benten P.M."/>
            <person name="Sager M."/>
        </authorList>
    </citation>
    <scope>NUCLEOTIDE SEQUENCE [LARGE SCALE GENOMIC DNA]</scope>
    <source>
        <strain evidence="10 11">DSM 101948</strain>
    </source>
</reference>
<feature type="transmembrane region" description="Helical" evidence="9">
    <location>
        <begin position="226"/>
        <end position="243"/>
    </location>
</feature>
<feature type="transmembrane region" description="Helical" evidence="9">
    <location>
        <begin position="204"/>
        <end position="220"/>
    </location>
</feature>
<name>A0ABX5QEK0_9MICO</name>
<evidence type="ECO:0000256" key="6">
    <source>
        <dbReference type="ARBA" id="ARBA00022989"/>
    </source>
</evidence>
<evidence type="ECO:0000256" key="8">
    <source>
        <dbReference type="SAM" id="MobiDB-lite"/>
    </source>
</evidence>
<accession>A0ABX5QEK0</accession>
<dbReference type="PANTHER" id="PTHR34979:SF1">
    <property type="entry name" value="INNER MEMBRANE PROTEIN YGAZ"/>
    <property type="match status" value="1"/>
</dbReference>
<feature type="compositionally biased region" description="Low complexity" evidence="8">
    <location>
        <begin position="280"/>
        <end position="295"/>
    </location>
</feature>
<evidence type="ECO:0000256" key="3">
    <source>
        <dbReference type="ARBA" id="ARBA00022448"/>
    </source>
</evidence>
<evidence type="ECO:0000313" key="10">
    <source>
        <dbReference type="EMBL" id="QAB17428.1"/>
    </source>
</evidence>
<comment type="similarity">
    <text evidence="2">Belongs to the AzlC family.</text>
</comment>
<evidence type="ECO:0000256" key="5">
    <source>
        <dbReference type="ARBA" id="ARBA00022692"/>
    </source>
</evidence>
<evidence type="ECO:0000256" key="2">
    <source>
        <dbReference type="ARBA" id="ARBA00010735"/>
    </source>
</evidence>
<keyword evidence="11" id="KW-1185">Reference proteome</keyword>
<protein>
    <submittedName>
        <fullName evidence="10">Branched-chain amino acid ABC transporter permease</fullName>
    </submittedName>
</protein>
<feature type="transmembrane region" description="Helical" evidence="9">
    <location>
        <begin position="36"/>
        <end position="55"/>
    </location>
</feature>
<dbReference type="Proteomes" id="UP000285768">
    <property type="component" value="Chromosome"/>
</dbReference>
<evidence type="ECO:0000256" key="4">
    <source>
        <dbReference type="ARBA" id="ARBA00022475"/>
    </source>
</evidence>
<dbReference type="PANTHER" id="PTHR34979">
    <property type="entry name" value="INNER MEMBRANE PROTEIN YGAZ"/>
    <property type="match status" value="1"/>
</dbReference>
<keyword evidence="4" id="KW-1003">Cell membrane</keyword>
<keyword evidence="3" id="KW-0813">Transport</keyword>
<organism evidence="10 11">
    <name type="scientific">Leucobacter muris</name>
    <dbReference type="NCBI Taxonomy" id="1935379"/>
    <lineage>
        <taxon>Bacteria</taxon>
        <taxon>Bacillati</taxon>
        <taxon>Actinomycetota</taxon>
        <taxon>Actinomycetes</taxon>
        <taxon>Micrococcales</taxon>
        <taxon>Microbacteriaceae</taxon>
        <taxon>Leucobacter</taxon>
    </lineage>
</organism>
<evidence type="ECO:0000256" key="7">
    <source>
        <dbReference type="ARBA" id="ARBA00023136"/>
    </source>
</evidence>
<dbReference type="EMBL" id="CP035037">
    <property type="protein sequence ID" value="QAB17428.1"/>
    <property type="molecule type" value="Genomic_DNA"/>
</dbReference>